<dbReference type="EMBL" id="CP058910">
    <property type="protein sequence ID" value="QLH78256.1"/>
    <property type="molecule type" value="Genomic_DNA"/>
</dbReference>
<keyword evidence="3" id="KW-1185">Reference proteome</keyword>
<proteinExistence type="predicted"/>
<evidence type="ECO:0000313" key="2">
    <source>
        <dbReference type="EMBL" id="QLH78256.1"/>
    </source>
</evidence>
<sequence length="298" mass="33328">MDVDEFPRETTVVSERSDPFTLSTDGTALTVPVERDALPTETRLEVSAYLIPDKPEDEISDDEVAYLMSTDPFSLRSPDYGMSRDPHPERLESDSGDAFDRTLIEGAYQLEVSGRTAGENWSSGLIIWKAAYVRGVGRSRGRSRSEYVSFELTDGIGGELADLLDGHAEEHGFTDSREKIDFVIDYVQRLPYVTDDVSKGFDDYTKFVVETLTEAAGDCEDTAVMLASILQAEPFNYDMILIQPPGHMACGIYQEEPEGWYWELDGRTYSYIESTAEGWGIGDCPEEYQGEEATLHQV</sequence>
<evidence type="ECO:0000256" key="1">
    <source>
        <dbReference type="SAM" id="MobiDB-lite"/>
    </source>
</evidence>
<evidence type="ECO:0000313" key="3">
    <source>
        <dbReference type="Proteomes" id="UP000509667"/>
    </source>
</evidence>
<evidence type="ECO:0008006" key="4">
    <source>
        <dbReference type="Google" id="ProtNLM"/>
    </source>
</evidence>
<dbReference type="KEGG" id="hrr:HZS55_13475"/>
<dbReference type="Proteomes" id="UP000509667">
    <property type="component" value="Chromosome"/>
</dbReference>
<accession>A0A7D5TDL9</accession>
<dbReference type="AlphaFoldDB" id="A0A7D5TDL9"/>
<gene>
    <name evidence="2" type="ORF">HZS55_13475</name>
</gene>
<name>A0A7D5TDL9_9EURY</name>
<organism evidence="2 3">
    <name type="scientific">Halosimplex rubrum</name>
    <dbReference type="NCBI Taxonomy" id="869889"/>
    <lineage>
        <taxon>Archaea</taxon>
        <taxon>Methanobacteriati</taxon>
        <taxon>Methanobacteriota</taxon>
        <taxon>Stenosarchaea group</taxon>
        <taxon>Halobacteria</taxon>
        <taxon>Halobacteriales</taxon>
        <taxon>Haloarculaceae</taxon>
        <taxon>Halosimplex</taxon>
    </lineage>
</organism>
<dbReference type="GeneID" id="56078892"/>
<dbReference type="Gene3D" id="3.10.620.30">
    <property type="match status" value="1"/>
</dbReference>
<reference evidence="2 3" key="1">
    <citation type="submission" date="2020-07" db="EMBL/GenBank/DDBJ databases">
        <title>Halosimplex pelagicum sp. nov. and Halosimplex rubrum sp. nov., isolated from salted brown alga Laminaria, and emended description of the genus Halosimplex.</title>
        <authorList>
            <person name="Cui H."/>
        </authorList>
    </citation>
    <scope>NUCLEOTIDE SEQUENCE [LARGE SCALE GENOMIC DNA]</scope>
    <source>
        <strain evidence="2 3">R27</strain>
    </source>
</reference>
<dbReference type="RefSeq" id="WP_179908178.1">
    <property type="nucleotide sequence ID" value="NZ_CP058910.1"/>
</dbReference>
<dbReference type="OrthoDB" id="110514at2157"/>
<dbReference type="PANTHER" id="PTHR39327">
    <property type="match status" value="1"/>
</dbReference>
<feature type="region of interest" description="Disordered" evidence="1">
    <location>
        <begin position="1"/>
        <end position="25"/>
    </location>
</feature>
<dbReference type="InterPro" id="IPR010319">
    <property type="entry name" value="Transglutaminase-like_Cys_pept"/>
</dbReference>
<dbReference type="PANTHER" id="PTHR39327:SF1">
    <property type="entry name" value="BLR5470 PROTEIN"/>
    <property type="match status" value="1"/>
</dbReference>
<protein>
    <recommendedName>
        <fullName evidence="4">Transglutaminase domain-containing protein</fullName>
    </recommendedName>
</protein>